<protein>
    <submittedName>
        <fullName evidence="2">Uncharacterized protein</fullName>
    </submittedName>
</protein>
<feature type="transmembrane region" description="Helical" evidence="1">
    <location>
        <begin position="39"/>
        <end position="58"/>
    </location>
</feature>
<gene>
    <name evidence="2" type="ORF">SAMN04487893_11567</name>
</gene>
<sequence length="71" mass="8249">MKNLNIIKEIFNLTINIAIAYTFIIITDKFIDVNSIYNLVIKTLVVLLLVAFYIYNFYKIVKKRKSVSGSD</sequence>
<evidence type="ECO:0000313" key="2">
    <source>
        <dbReference type="EMBL" id="SFJ76283.1"/>
    </source>
</evidence>
<dbReference type="Proteomes" id="UP000243887">
    <property type="component" value="Unassembled WGS sequence"/>
</dbReference>
<proteinExistence type="predicted"/>
<accession>A0A1I3U0N8</accession>
<feature type="transmembrane region" description="Helical" evidence="1">
    <location>
        <begin position="10"/>
        <end position="27"/>
    </location>
</feature>
<organism evidence="2 3">
    <name type="scientific">Myroides guanonis</name>
    <dbReference type="NCBI Taxonomy" id="1150112"/>
    <lineage>
        <taxon>Bacteria</taxon>
        <taxon>Pseudomonadati</taxon>
        <taxon>Bacteroidota</taxon>
        <taxon>Flavobacteriia</taxon>
        <taxon>Flavobacteriales</taxon>
        <taxon>Flavobacteriaceae</taxon>
        <taxon>Myroides</taxon>
    </lineage>
</organism>
<dbReference type="EMBL" id="FORU01000015">
    <property type="protein sequence ID" value="SFJ76283.1"/>
    <property type="molecule type" value="Genomic_DNA"/>
</dbReference>
<keyword evidence="1" id="KW-0472">Membrane</keyword>
<keyword evidence="1" id="KW-1133">Transmembrane helix</keyword>
<reference evidence="3" key="1">
    <citation type="submission" date="2016-10" db="EMBL/GenBank/DDBJ databases">
        <authorList>
            <person name="Varghese N."/>
            <person name="Submissions S."/>
        </authorList>
    </citation>
    <scope>NUCLEOTIDE SEQUENCE [LARGE SCALE GENOMIC DNA]</scope>
    <source>
        <strain evidence="3">DSM 26542</strain>
    </source>
</reference>
<evidence type="ECO:0000256" key="1">
    <source>
        <dbReference type="SAM" id="Phobius"/>
    </source>
</evidence>
<keyword evidence="1" id="KW-0812">Transmembrane</keyword>
<dbReference type="AlphaFoldDB" id="A0A1I3U0N8"/>
<name>A0A1I3U0N8_9FLAO</name>
<evidence type="ECO:0000313" key="3">
    <source>
        <dbReference type="Proteomes" id="UP000243887"/>
    </source>
</evidence>
<keyword evidence="3" id="KW-1185">Reference proteome</keyword>